<evidence type="ECO:0000313" key="3">
    <source>
        <dbReference type="WBParaSite" id="nRc.2.0.1.t42457-RA"/>
    </source>
</evidence>
<proteinExistence type="predicted"/>
<evidence type="ECO:0000313" key="2">
    <source>
        <dbReference type="Proteomes" id="UP000887565"/>
    </source>
</evidence>
<accession>A0A915KY99</accession>
<dbReference type="AlphaFoldDB" id="A0A915KY99"/>
<organism evidence="2 3">
    <name type="scientific">Romanomermis culicivorax</name>
    <name type="common">Nematode worm</name>
    <dbReference type="NCBI Taxonomy" id="13658"/>
    <lineage>
        <taxon>Eukaryota</taxon>
        <taxon>Metazoa</taxon>
        <taxon>Ecdysozoa</taxon>
        <taxon>Nematoda</taxon>
        <taxon>Enoplea</taxon>
        <taxon>Dorylaimia</taxon>
        <taxon>Mermithida</taxon>
        <taxon>Mermithoidea</taxon>
        <taxon>Mermithidae</taxon>
        <taxon>Romanomermis</taxon>
    </lineage>
</organism>
<name>A0A915KY99_ROMCU</name>
<protein>
    <submittedName>
        <fullName evidence="3">Uncharacterized protein</fullName>
    </submittedName>
</protein>
<reference evidence="3" key="1">
    <citation type="submission" date="2022-11" db="UniProtKB">
        <authorList>
            <consortium name="WormBaseParasite"/>
        </authorList>
    </citation>
    <scope>IDENTIFICATION</scope>
</reference>
<sequence length="101" mass="11382">MEERRVTRGVTDKPFPLPVVSNTTSKRKGSSQRAEVKSDPVSGPNSTVPIIVNNNINNMATTKELLTADDRDTQIMAPINRRPKLVEDHIDPFDQFKEECF</sequence>
<evidence type="ECO:0000256" key="1">
    <source>
        <dbReference type="SAM" id="MobiDB-lite"/>
    </source>
</evidence>
<keyword evidence="2" id="KW-1185">Reference proteome</keyword>
<feature type="region of interest" description="Disordered" evidence="1">
    <location>
        <begin position="1"/>
        <end position="46"/>
    </location>
</feature>
<dbReference type="Proteomes" id="UP000887565">
    <property type="component" value="Unplaced"/>
</dbReference>
<dbReference type="WBParaSite" id="nRc.2.0.1.t42457-RA">
    <property type="protein sequence ID" value="nRc.2.0.1.t42457-RA"/>
    <property type="gene ID" value="nRc.2.0.1.g42457"/>
</dbReference>